<dbReference type="GO" id="GO:0005829">
    <property type="term" value="C:cytosol"/>
    <property type="evidence" value="ECO:0007669"/>
    <property type="project" value="TreeGrafter"/>
</dbReference>
<feature type="compositionally biased region" description="Acidic residues" evidence="1">
    <location>
        <begin position="132"/>
        <end position="142"/>
    </location>
</feature>
<dbReference type="Pfam" id="PF05378">
    <property type="entry name" value="Hydant_A_N"/>
    <property type="match status" value="1"/>
</dbReference>
<dbReference type="PANTHER" id="PTHR11365:SF23">
    <property type="entry name" value="HYPOTHETICAL 5-OXOPROLINASE (EUROFUNG)-RELATED"/>
    <property type="match status" value="1"/>
</dbReference>
<evidence type="ECO:0000256" key="1">
    <source>
        <dbReference type="SAM" id="MobiDB-lite"/>
    </source>
</evidence>
<evidence type="ECO:0000313" key="4">
    <source>
        <dbReference type="Proteomes" id="UP000248021"/>
    </source>
</evidence>
<comment type="caution">
    <text evidence="3">The sequence shown here is derived from an EMBL/GenBank/DDBJ whole genome shotgun (WGS) entry which is preliminary data.</text>
</comment>
<name>A0A2V3U791_9HYPH</name>
<dbReference type="GO" id="GO:0006749">
    <property type="term" value="P:glutathione metabolic process"/>
    <property type="evidence" value="ECO:0007669"/>
    <property type="project" value="TreeGrafter"/>
</dbReference>
<feature type="compositionally biased region" description="Basic and acidic residues" evidence="1">
    <location>
        <begin position="116"/>
        <end position="126"/>
    </location>
</feature>
<sequence length="142" mass="15690">MSSLHAGIDVGGKFADSVFIRSEREVTNLKGPSTPSDPAAAIPERLQKVVGKEDEIRHFSQDTTLAVNPLAQRNVARTGLLVTRGFRDILEIGRRRLSDPNNYSFARAEPSVSRRDVREISERLDAQGDVLEPMDEADGGFR</sequence>
<feature type="domain" description="Hydantoinase/oxoprolinase N-terminal" evidence="2">
    <location>
        <begin position="7"/>
        <end position="137"/>
    </location>
</feature>
<dbReference type="PANTHER" id="PTHR11365">
    <property type="entry name" value="5-OXOPROLINASE RELATED"/>
    <property type="match status" value="1"/>
</dbReference>
<dbReference type="EMBL" id="QJJK01000013">
    <property type="protein sequence ID" value="PXW53604.1"/>
    <property type="molecule type" value="Genomic_DNA"/>
</dbReference>
<dbReference type="AlphaFoldDB" id="A0A2V3U791"/>
<dbReference type="GO" id="GO:0017168">
    <property type="term" value="F:5-oxoprolinase (ATP-hydrolyzing) activity"/>
    <property type="evidence" value="ECO:0007669"/>
    <property type="project" value="TreeGrafter"/>
</dbReference>
<dbReference type="Proteomes" id="UP000248021">
    <property type="component" value="Unassembled WGS sequence"/>
</dbReference>
<dbReference type="OrthoDB" id="9759608at2"/>
<proteinExistence type="predicted"/>
<evidence type="ECO:0000313" key="3">
    <source>
        <dbReference type="EMBL" id="PXW53604.1"/>
    </source>
</evidence>
<dbReference type="InterPro" id="IPR008040">
    <property type="entry name" value="Hydant_A_N"/>
</dbReference>
<gene>
    <name evidence="3" type="ORF">C7450_11392</name>
</gene>
<accession>A0A2V3U791</accession>
<feature type="region of interest" description="Disordered" evidence="1">
    <location>
        <begin position="116"/>
        <end position="142"/>
    </location>
</feature>
<dbReference type="InterPro" id="IPR045079">
    <property type="entry name" value="Oxoprolinase-like"/>
</dbReference>
<organism evidence="3 4">
    <name type="scientific">Chelatococcus asaccharovorans</name>
    <dbReference type="NCBI Taxonomy" id="28210"/>
    <lineage>
        <taxon>Bacteria</taxon>
        <taxon>Pseudomonadati</taxon>
        <taxon>Pseudomonadota</taxon>
        <taxon>Alphaproteobacteria</taxon>
        <taxon>Hyphomicrobiales</taxon>
        <taxon>Chelatococcaceae</taxon>
        <taxon>Chelatococcus</taxon>
    </lineage>
</organism>
<dbReference type="RefSeq" id="WP_110377570.1">
    <property type="nucleotide sequence ID" value="NZ_JAHBRY010000001.1"/>
</dbReference>
<reference evidence="3 4" key="1">
    <citation type="submission" date="2018-05" db="EMBL/GenBank/DDBJ databases">
        <title>Genomic Encyclopedia of Type Strains, Phase IV (KMG-IV): sequencing the most valuable type-strain genomes for metagenomic binning, comparative biology and taxonomic classification.</title>
        <authorList>
            <person name="Goeker M."/>
        </authorList>
    </citation>
    <scope>NUCLEOTIDE SEQUENCE [LARGE SCALE GENOMIC DNA]</scope>
    <source>
        <strain evidence="3 4">DSM 6462</strain>
    </source>
</reference>
<keyword evidence="4" id="KW-1185">Reference proteome</keyword>
<evidence type="ECO:0000259" key="2">
    <source>
        <dbReference type="Pfam" id="PF05378"/>
    </source>
</evidence>
<protein>
    <submittedName>
        <fullName evidence="3">Hydantoinase/oxoprolinase-like protein</fullName>
    </submittedName>
</protein>